<evidence type="ECO:0000313" key="7">
    <source>
        <dbReference type="EMBL" id="CAD8120601.1"/>
    </source>
</evidence>
<dbReference type="InterPro" id="IPR021133">
    <property type="entry name" value="HEAT_type_2"/>
</dbReference>
<feature type="domain" description="TOG" evidence="6">
    <location>
        <begin position="124"/>
        <end position="355"/>
    </location>
</feature>
<feature type="domain" description="TOG" evidence="6">
    <location>
        <begin position="669"/>
        <end position="910"/>
    </location>
</feature>
<dbReference type="Pfam" id="PF21041">
    <property type="entry name" value="XMAP215_CLASP_TOG"/>
    <property type="match status" value="2"/>
</dbReference>
<feature type="domain" description="TOG" evidence="6">
    <location>
        <begin position="378"/>
        <end position="616"/>
    </location>
</feature>
<comment type="subcellular location">
    <subcellularLocation>
        <location evidence="1">Cytoplasm</location>
    </subcellularLocation>
</comment>
<dbReference type="Pfam" id="PF25757">
    <property type="entry name" value="TPR_DNAAF5"/>
    <property type="match status" value="1"/>
</dbReference>
<dbReference type="PROSITE" id="PS50077">
    <property type="entry name" value="HEAT_REPEAT"/>
    <property type="match status" value="2"/>
</dbReference>
<feature type="compositionally biased region" description="Low complexity" evidence="5">
    <location>
        <begin position="621"/>
        <end position="637"/>
    </location>
</feature>
<evidence type="ECO:0000256" key="1">
    <source>
        <dbReference type="ARBA" id="ARBA00004496"/>
    </source>
</evidence>
<feature type="region of interest" description="Disordered" evidence="5">
    <location>
        <begin position="1176"/>
        <end position="1248"/>
    </location>
</feature>
<evidence type="ECO:0000256" key="4">
    <source>
        <dbReference type="PROSITE-ProRule" id="PRU00103"/>
    </source>
</evidence>
<evidence type="ECO:0000256" key="3">
    <source>
        <dbReference type="ARBA" id="ARBA00022737"/>
    </source>
</evidence>
<dbReference type="GO" id="GO:0005737">
    <property type="term" value="C:cytoplasm"/>
    <property type="evidence" value="ECO:0007669"/>
    <property type="project" value="UniProtKB-SubCell"/>
</dbReference>
<feature type="repeat" description="HEAT" evidence="4">
    <location>
        <begin position="553"/>
        <end position="591"/>
    </location>
</feature>
<comment type="caution">
    <text evidence="7">The sequence shown here is derived from an EMBL/GenBank/DDBJ whole genome shotgun (WGS) entry which is preliminary data.</text>
</comment>
<dbReference type="PANTHER" id="PTHR12609">
    <property type="entry name" value="MICROTUBULE ASSOCIATED PROTEIN XMAP215"/>
    <property type="match status" value="1"/>
</dbReference>
<dbReference type="GO" id="GO:0051010">
    <property type="term" value="F:microtubule plus-end binding"/>
    <property type="evidence" value="ECO:0007669"/>
    <property type="project" value="InterPro"/>
</dbReference>
<organism evidence="7 8">
    <name type="scientific">Paramecium sonneborni</name>
    <dbReference type="NCBI Taxonomy" id="65129"/>
    <lineage>
        <taxon>Eukaryota</taxon>
        <taxon>Sar</taxon>
        <taxon>Alveolata</taxon>
        <taxon>Ciliophora</taxon>
        <taxon>Intramacronucleata</taxon>
        <taxon>Oligohymenophorea</taxon>
        <taxon>Peniculida</taxon>
        <taxon>Parameciidae</taxon>
        <taxon>Paramecium</taxon>
    </lineage>
</organism>
<protein>
    <recommendedName>
        <fullName evidence="6">TOG domain-containing protein</fullName>
    </recommendedName>
</protein>
<name>A0A8S1QXX9_9CILI</name>
<keyword evidence="3" id="KW-0677">Repeat</keyword>
<accession>A0A8S1QXX9</accession>
<evidence type="ECO:0000259" key="6">
    <source>
        <dbReference type="SMART" id="SM01349"/>
    </source>
</evidence>
<dbReference type="InterPro" id="IPR057978">
    <property type="entry name" value="TPR_DAAF5"/>
</dbReference>
<dbReference type="FunFam" id="1.25.10.10:FF:002029">
    <property type="entry name" value="Uncharacterized protein"/>
    <property type="match status" value="1"/>
</dbReference>
<reference evidence="7" key="1">
    <citation type="submission" date="2021-01" db="EMBL/GenBank/DDBJ databases">
        <authorList>
            <consortium name="Genoscope - CEA"/>
            <person name="William W."/>
        </authorList>
    </citation>
    <scope>NUCLEOTIDE SEQUENCE</scope>
</reference>
<sequence length="2033" mass="233773">MSEEQMNETKEAAEPYKPVDFKGDQQNDEQKVVQPSYGNDDIPIGKSSNKQMIDEYPPEGYVPKKAAPKKAAKKPVAPPVENDEPKVVVNPDEIPLKPAGQNVLDDQPVGGGKKFAISEYPEGMEGGGEDVQQTVLPLAQRLKSKAWKLRQSAFEEMAELFQKDESIDEYYEEWPKLINDNNPGSQEKALIALQIFIAKSNKGQFAARFDAKETIRMLIDKCIAPGKKQIVKLSYEIFFDIFERRDKQEMFDVVVEMLKNKVQKVQCAAIQSLIELLITFGPKRLDYLKPFFPEIEKLSQSTVSSIKTECMNFYKEAHKWLGEPILAPFIKGLKKLQLEELEKFQKEWQPIPMVPTRGGDAVTVGQGGGANNGLDAYDLVDAYDIFNKYNEKWCDKVLAQTKWNEKQALLDQLLKEAATPKIATGNYVPMIAMIKKLLVDSNQVINVCAIKLCGAFVKGLRKNFTAQAKLLFPLLIVKLREKKNICQEARAAMELFHYSLQVEDVVEDFKEGLADKNPQMRAQCLLLFAKLVQLKGFPQGAPKPKFVDCVKQLLPLAKKLIEDSVPDVREASVQSLGTLKPYLSDQLINTFYGDIGQQKLSKINEISSQIEEEKKKEQIKKQPPQSKEQQNASQIQQSNIQNNNTQQGNAKKPPLSQKSTIVITEQPEQSIDQLENLLRNYGVDDLFFENINGMAKLKAEAIKMLENETDTMLNHFEDILNFLKIKLKDWKEANLSINKELFSLLIYANNLDPKPFTQKSFQPLCKLLVEKMTDSKFREDIYIILKGCCECVNPKYIVLYLITQAIPKEDKENGKVVIVPPQKIGEIINNISKIIDIVTIRNVPTKEIIDFGKEQLQSTNAIIKNSCVELFKTIYKYIGQELLQFLSDVQPPVMKTLNSEFEKITVLTSYEPTITFIGEAAKECGVIQSQPLSQSIMQSTISSLNDNLPRTDISNQLQSVLKKMADVQWNKRKEGIEELEKILTHNNNRIQINGLNDLINMLKQRLNDNNKQLVRPIVQIVGRVAEACGKDFKSSGKQLIQPLISILSDKQVLVRQDVVASLDKFCLAIGIDQVILQMPPYLQMESIELKQEVLLFIMKYIEALLKMDYKPFILPLINCLCDRVKEVRQAAEQVCERMVEDVGIDPFLNQMKDLKPAVVQQVKLFFAKFGITELEEPSKRTGKTPKGKQQQQQLQQQDLRNMKRNLTTKDLQNDLNTSQEPKQRNERTPKKSLHQKSHKTLPQDNTPLRQQKEKAIFHDSNSLIAKGASIKEMKLLRLQSDQIQWWANDCFPNNCFSDFYVCLREDLYNQLMSYNYKDVMKGLQQLMSIWNDPEQKQDIIELSDLLLKFVLVKIYGCSANQLLINALISFLDAFFLIISKSRYILTEVEQIVTISLIRELIYAGVDVHPELIINLQSVFPAEIMIKRLLLLFSINPSSLHPFLIDQKERNDAQLCNLIIQGQLTKFFPLDLFPEYSQYFTKELQNELIALFGDNTIRRYTQQQQIYQQQPQAQQQQVIQQSQQQQLASQQQYQISKQPIVQGTVQLQSNKDPRSQYFLQILDSLLSQQTSQKIESLMQISDLLTQNIQQNQQLFVDNAEAICKCFQTLLQNTFTQRDTYPAQFIQFFLQALGKLYQLKPYVNQLPYELLCGFTEEIMQRLLTEDEIKTQHENGDTTVKQLNSTTLRILENTSQDIMFSILFDILTKHRRRNNTSKMIGLLVKCIARLTAKVEQNSNIKIELLLLKFHNYLNEFQLYPNFAVDEQGVKTIKVVLQQLVKMRGETIWENYHLVSRSTQQDQYLNKWIQAYLGNPSLQNGQQENNLPDQEFLQIAEMLRQPLSLDTGIQKMVEKIKRNPTIQWQKYVQDQQIQLIIQQQLTNGQVPILGGFMSNQSQLQQPQLQQLSLQQSQLQQSQLQQPQLSVRPSLQQQQQQAQQQQQQQQQQMMAQLPYPRTTRAVDQQQYNDSLNGQQFNQYMSVNQYSINQNQLGQSQQQNVKTPEYLMQKLTDMKNKVQTLVGPNNVQQAQNPRQRLPQ</sequence>
<feature type="repeat" description="HEAT" evidence="4">
    <location>
        <begin position="1039"/>
        <end position="1074"/>
    </location>
</feature>
<feature type="domain" description="TOG" evidence="6">
    <location>
        <begin position="946"/>
        <end position="1179"/>
    </location>
</feature>
<feature type="compositionally biased region" description="Polar residues" evidence="5">
    <location>
        <begin position="1204"/>
        <end position="1220"/>
    </location>
</feature>
<keyword evidence="8" id="KW-1185">Reference proteome</keyword>
<evidence type="ECO:0000256" key="2">
    <source>
        <dbReference type="ARBA" id="ARBA00022490"/>
    </source>
</evidence>
<dbReference type="OrthoDB" id="312051at2759"/>
<dbReference type="InterPro" id="IPR045110">
    <property type="entry name" value="XMAP215"/>
</dbReference>
<evidence type="ECO:0000256" key="5">
    <source>
        <dbReference type="SAM" id="MobiDB-lite"/>
    </source>
</evidence>
<dbReference type="SMART" id="SM01349">
    <property type="entry name" value="TOG"/>
    <property type="match status" value="4"/>
</dbReference>
<dbReference type="InterPro" id="IPR034085">
    <property type="entry name" value="TOG"/>
</dbReference>
<dbReference type="Proteomes" id="UP000692954">
    <property type="component" value="Unassembled WGS sequence"/>
</dbReference>
<feature type="compositionally biased region" description="Basic residues" evidence="5">
    <location>
        <begin position="1230"/>
        <end position="1239"/>
    </location>
</feature>
<evidence type="ECO:0000313" key="8">
    <source>
        <dbReference type="Proteomes" id="UP000692954"/>
    </source>
</evidence>
<dbReference type="EMBL" id="CAJJDN010000127">
    <property type="protein sequence ID" value="CAD8120601.1"/>
    <property type="molecule type" value="Genomic_DNA"/>
</dbReference>
<dbReference type="GO" id="GO:0061863">
    <property type="term" value="F:microtubule plus end polymerase"/>
    <property type="evidence" value="ECO:0007669"/>
    <property type="project" value="InterPro"/>
</dbReference>
<gene>
    <name evidence="7" type="ORF">PSON_ATCC_30995.1.T1270059</name>
</gene>
<dbReference type="GO" id="GO:0046785">
    <property type="term" value="P:microtubule polymerization"/>
    <property type="evidence" value="ECO:0007669"/>
    <property type="project" value="InterPro"/>
</dbReference>
<dbReference type="InterPro" id="IPR048491">
    <property type="entry name" value="XMAP215_CLASP_TOG"/>
</dbReference>
<feature type="region of interest" description="Disordered" evidence="5">
    <location>
        <begin position="1"/>
        <end position="87"/>
    </location>
</feature>
<feature type="compositionally biased region" description="Basic and acidic residues" evidence="5">
    <location>
        <begin position="7"/>
        <end position="31"/>
    </location>
</feature>
<proteinExistence type="predicted"/>
<keyword evidence="2" id="KW-0963">Cytoplasm</keyword>
<dbReference type="GO" id="GO:0007051">
    <property type="term" value="P:spindle organization"/>
    <property type="evidence" value="ECO:0007669"/>
    <property type="project" value="InterPro"/>
</dbReference>
<feature type="region of interest" description="Disordered" evidence="5">
    <location>
        <begin position="614"/>
        <end position="637"/>
    </location>
</feature>
<dbReference type="GO" id="GO:0030951">
    <property type="term" value="P:establishment or maintenance of microtubule cytoskeleton polarity"/>
    <property type="evidence" value="ECO:0007669"/>
    <property type="project" value="InterPro"/>
</dbReference>